<dbReference type="InterPro" id="IPR027417">
    <property type="entry name" value="P-loop_NTPase"/>
</dbReference>
<dbReference type="SMART" id="SM00382">
    <property type="entry name" value="AAA"/>
    <property type="match status" value="1"/>
</dbReference>
<dbReference type="GO" id="GO:0016887">
    <property type="term" value="F:ATP hydrolysis activity"/>
    <property type="evidence" value="ECO:0007669"/>
    <property type="project" value="InterPro"/>
</dbReference>
<dbReference type="InterPro" id="IPR003959">
    <property type="entry name" value="ATPase_AAA_core"/>
</dbReference>
<dbReference type="Proteomes" id="UP001162001">
    <property type="component" value="Segment"/>
</dbReference>
<comment type="similarity">
    <text evidence="1">Belongs to the AAA ATPase family. BCS1 subfamily.</text>
</comment>
<evidence type="ECO:0000256" key="1">
    <source>
        <dbReference type="ARBA" id="ARBA00007448"/>
    </source>
</evidence>
<keyword evidence="4" id="KW-1185">Reference proteome</keyword>
<protein>
    <submittedName>
        <fullName evidence="3">AAA family ATPase</fullName>
    </submittedName>
</protein>
<dbReference type="PANTHER" id="PTHR23070">
    <property type="entry name" value="BCS1 AAA-TYPE ATPASE"/>
    <property type="match status" value="1"/>
</dbReference>
<dbReference type="Pfam" id="PF00004">
    <property type="entry name" value="AAA"/>
    <property type="match status" value="1"/>
</dbReference>
<evidence type="ECO:0000313" key="3">
    <source>
        <dbReference type="EMBL" id="QKF93580.1"/>
    </source>
</evidence>
<dbReference type="InterPro" id="IPR050747">
    <property type="entry name" value="Mitochondrial_chaperone_BCS1"/>
</dbReference>
<dbReference type="EMBL" id="MT418680">
    <property type="protein sequence ID" value="QKF93580.1"/>
    <property type="molecule type" value="Genomic_DNA"/>
</dbReference>
<dbReference type="InterPro" id="IPR003593">
    <property type="entry name" value="AAA+_ATPase"/>
</dbReference>
<sequence length="421" mass="49313">MSTIAYKYENQYDTITKFAVEHSLQYVIFNRADSDSFINLFRQIHENETIQYEYNSQKYEPFYGDTTTVSINENLLDKSKPSKIITFTIQSLHKDELKYVSHIKEYDINYPLIYDIVFGPSINMIRMFYEYLKIKCKKSTKNQIHVWNAQYGQYQLDGRKSYDKSITDLFGLEEYYNSVANDIERYKKHKDMLIKLGASNGLNYMLYGPPGTGKSSFIRAIASEYGFPLYIAKLTMAVNENQITNMLIPYYLNDGNNHEYNHDNNNNFMVVLIEDFDRYLELQGSKTTMSAVLNALDGVFPSFNIIRFFSANNPNIVNNNEALASRMTRVMHFGLPNYDEIKSLILNAYPNESDNPLLDQTINELNILNLSMRQYTYYVCRFLDSENPLQDILDNKEKWIDDTQHFNQYKDTFNKNNTKGS</sequence>
<reference evidence="3 4" key="1">
    <citation type="submission" date="2020-04" db="EMBL/GenBank/DDBJ databases">
        <title>Advantages and limits of metagenomic assembly and binning of a giant virus.</title>
        <authorList>
            <person name="Schulz F."/>
            <person name="Andreani J."/>
            <person name="Francis R."/>
            <person name="Boudjemaa H."/>
            <person name="Bou Khalil J.Y."/>
            <person name="Lee J."/>
            <person name="La Scola B."/>
            <person name="Woyke T."/>
        </authorList>
    </citation>
    <scope>NUCLEOTIDE SEQUENCE [LARGE SCALE GENOMIC DNA]</scope>
    <source>
        <strain evidence="3 4">FV1/VV64</strain>
    </source>
</reference>
<proteinExistence type="inferred from homology"/>
<evidence type="ECO:0000259" key="2">
    <source>
        <dbReference type="SMART" id="SM00382"/>
    </source>
</evidence>
<evidence type="ECO:0000313" key="4">
    <source>
        <dbReference type="Proteomes" id="UP001162001"/>
    </source>
</evidence>
<name>A0A7D3QWF7_9VIRU</name>
<dbReference type="GO" id="GO:0005524">
    <property type="term" value="F:ATP binding"/>
    <property type="evidence" value="ECO:0007669"/>
    <property type="project" value="InterPro"/>
</dbReference>
<organism evidence="3 4">
    <name type="scientific">Fadolivirus FV1/VV64</name>
    <dbReference type="NCBI Taxonomy" id="3070911"/>
    <lineage>
        <taxon>Viruses</taxon>
        <taxon>Varidnaviria</taxon>
        <taxon>Bamfordvirae</taxon>
        <taxon>Nucleocytoviricota</taxon>
        <taxon>Megaviricetes</taxon>
        <taxon>Imitervirales</taxon>
        <taxon>Mimiviridae</taxon>
        <taxon>Klosneuvirinae</taxon>
        <taxon>Fadolivirus</taxon>
        <taxon>Fadolivirus algeromassiliense</taxon>
    </lineage>
</organism>
<dbReference type="Gene3D" id="3.40.50.300">
    <property type="entry name" value="P-loop containing nucleotide triphosphate hydrolases"/>
    <property type="match status" value="1"/>
</dbReference>
<feature type="domain" description="AAA+ ATPase" evidence="2">
    <location>
        <begin position="200"/>
        <end position="337"/>
    </location>
</feature>
<accession>A0A7D3QWF7</accession>
<gene>
    <name evidence="3" type="ORF">Fadolivirus_1_122</name>
</gene>
<dbReference type="SUPFAM" id="SSF52540">
    <property type="entry name" value="P-loop containing nucleoside triphosphate hydrolases"/>
    <property type="match status" value="1"/>
</dbReference>